<dbReference type="CDD" id="cd15482">
    <property type="entry name" value="Sialidase_non-viral"/>
    <property type="match status" value="1"/>
</dbReference>
<accession>Q0A9I0</accession>
<protein>
    <recommendedName>
        <fullName evidence="3">Exo-alpha-sialidase</fullName>
    </recommendedName>
</protein>
<organism evidence="1 2">
    <name type="scientific">Alkalilimnicola ehrlichii (strain ATCC BAA-1101 / DSM 17681 / MLHE-1)</name>
    <dbReference type="NCBI Taxonomy" id="187272"/>
    <lineage>
        <taxon>Bacteria</taxon>
        <taxon>Pseudomonadati</taxon>
        <taxon>Pseudomonadota</taxon>
        <taxon>Gammaproteobacteria</taxon>
        <taxon>Chromatiales</taxon>
        <taxon>Ectothiorhodospiraceae</taxon>
        <taxon>Alkalilimnicola</taxon>
    </lineage>
</organism>
<dbReference type="Pfam" id="PF15899">
    <property type="entry name" value="BNR_6"/>
    <property type="match status" value="2"/>
</dbReference>
<name>Q0A9I0_ALKEH</name>
<dbReference type="AlphaFoldDB" id="Q0A9I0"/>
<reference evidence="2" key="1">
    <citation type="submission" date="2006-08" db="EMBL/GenBank/DDBJ databases">
        <title>Complete sequence of Alkalilimnicola ehrilichei MLHE-1.</title>
        <authorList>
            <person name="Copeland A."/>
            <person name="Lucas S."/>
            <person name="Lapidus A."/>
            <person name="Barry K."/>
            <person name="Detter J.C."/>
            <person name="Glavina del Rio T."/>
            <person name="Hammon N."/>
            <person name="Israni S."/>
            <person name="Dalin E."/>
            <person name="Tice H."/>
            <person name="Pitluck S."/>
            <person name="Sims D."/>
            <person name="Brettin T."/>
            <person name="Bruce D."/>
            <person name="Han C."/>
            <person name="Tapia R."/>
            <person name="Gilna P."/>
            <person name="Schmutz J."/>
            <person name="Larimer F."/>
            <person name="Land M."/>
            <person name="Hauser L."/>
            <person name="Kyrpides N."/>
            <person name="Mikhailova N."/>
            <person name="Oremland R.S."/>
            <person name="Hoeft S.E."/>
            <person name="Switzer-Blum J."/>
            <person name="Kulp T."/>
            <person name="King G."/>
            <person name="Tabita R."/>
            <person name="Witte B."/>
            <person name="Santini J.M."/>
            <person name="Basu P."/>
            <person name="Hollibaugh J.T."/>
            <person name="Xie G."/>
            <person name="Stolz J.F."/>
            <person name="Richardson P."/>
        </authorList>
    </citation>
    <scope>NUCLEOTIDE SEQUENCE [LARGE SCALE GENOMIC DNA]</scope>
    <source>
        <strain evidence="2">ATCC BAA-1101 / DSM 17681 / MLHE-1</strain>
    </source>
</reference>
<dbReference type="PANTHER" id="PTHR43739">
    <property type="entry name" value="XYLOGLUCANASE (EUROFUNG)"/>
    <property type="match status" value="1"/>
</dbReference>
<dbReference type="InterPro" id="IPR002860">
    <property type="entry name" value="BNR_rpt"/>
</dbReference>
<dbReference type="InterPro" id="IPR015943">
    <property type="entry name" value="WD40/YVTN_repeat-like_dom_sf"/>
</dbReference>
<dbReference type="RefSeq" id="WP_011628902.1">
    <property type="nucleotide sequence ID" value="NC_008340.1"/>
</dbReference>
<dbReference type="Gene3D" id="2.130.10.10">
    <property type="entry name" value="YVTN repeat-like/Quinoprotein amine dehydrogenase"/>
    <property type="match status" value="1"/>
</dbReference>
<dbReference type="SUPFAM" id="SSF110296">
    <property type="entry name" value="Oligoxyloglucan reducing end-specific cellobiohydrolase"/>
    <property type="match status" value="1"/>
</dbReference>
<evidence type="ECO:0008006" key="3">
    <source>
        <dbReference type="Google" id="ProtNLM"/>
    </source>
</evidence>
<dbReference type="PANTHER" id="PTHR43739:SF5">
    <property type="entry name" value="EXO-ALPHA-SIALIDASE"/>
    <property type="match status" value="1"/>
</dbReference>
<dbReference type="eggNOG" id="COG4447">
    <property type="taxonomic scope" value="Bacteria"/>
</dbReference>
<gene>
    <name evidence="1" type="ordered locus">Mlg_1158</name>
</gene>
<dbReference type="EMBL" id="CP000453">
    <property type="protein sequence ID" value="ABI56507.1"/>
    <property type="molecule type" value="Genomic_DNA"/>
</dbReference>
<proteinExistence type="predicted"/>
<dbReference type="KEGG" id="aeh:Mlg_1158"/>
<dbReference type="GO" id="GO:0010411">
    <property type="term" value="P:xyloglucan metabolic process"/>
    <property type="evidence" value="ECO:0007669"/>
    <property type="project" value="TreeGrafter"/>
</dbReference>
<sequence length="362" mass="40163">MTQTVLLVGTQKGLFRLEDTPDRTGWELAGPLIAGYEVLHAWLDPRDPQRGLAAVDHPVWGAHIYRTDDAGHRWEPLAGVPLHRPGLWPKRMKAVWHLAPGPAEAPGTVYAGTDPAGLFRSDDYGQSWTPVASLNEHPTRDTWEPARGGFSLHSILIDPQSPQRLYVSISAGGVFRSDDGGRSWRPCNEGVRAENLPGRCAVTGHNVHRTVLCPRRPERLYRQCYNGVYRSDDRGGHWTEISSGLPSDFGYALATPPQDPDTVYVIPIESNHLRTCCDGRLRVYRSRDGGRHWAPLTRGLPQRHAYVTVLREAMAQDGADPAGLYFGTSSGHLFASRDGGEHWETVAEFLPRVLSVQAARCY</sequence>
<evidence type="ECO:0000313" key="1">
    <source>
        <dbReference type="EMBL" id="ABI56507.1"/>
    </source>
</evidence>
<evidence type="ECO:0000313" key="2">
    <source>
        <dbReference type="Proteomes" id="UP000001962"/>
    </source>
</evidence>
<dbReference type="HOGENOM" id="CLU_058803_2_0_6"/>
<dbReference type="InterPro" id="IPR052025">
    <property type="entry name" value="Xyloglucanase_GH74"/>
</dbReference>
<dbReference type="Proteomes" id="UP000001962">
    <property type="component" value="Chromosome"/>
</dbReference>
<keyword evidence="2" id="KW-1185">Reference proteome</keyword>
<dbReference type="OrthoDB" id="5664384at2"/>